<evidence type="ECO:0000313" key="2">
    <source>
        <dbReference type="EMBL" id="MBD2800332.1"/>
    </source>
</evidence>
<accession>A0AAW3YQL5</accession>
<organism evidence="2">
    <name type="scientific">Xenorhabdus szentirmaii</name>
    <dbReference type="NCBI Taxonomy" id="290112"/>
    <lineage>
        <taxon>Bacteria</taxon>
        <taxon>Pseudomonadati</taxon>
        <taxon>Pseudomonadota</taxon>
        <taxon>Gammaproteobacteria</taxon>
        <taxon>Enterobacterales</taxon>
        <taxon>Morganellaceae</taxon>
        <taxon>Xenorhabdus</taxon>
    </lineage>
</organism>
<comment type="caution">
    <text evidence="2">The sequence shown here is derived from an EMBL/GenBank/DDBJ whole genome shotgun (WGS) entry which is preliminary data.</text>
</comment>
<reference evidence="2" key="1">
    <citation type="submission" date="2020-09" db="EMBL/GenBank/DDBJ databases">
        <authorList>
            <person name="Palma L."/>
            <person name="Caballero P."/>
            <person name="Berry C."/>
            <person name="Del Valle E."/>
        </authorList>
    </citation>
    <scope>NUCLEOTIDE SEQUENCE</scope>
    <source>
        <strain evidence="2">M</strain>
    </source>
</reference>
<dbReference type="EMBL" id="JACXBF010000170">
    <property type="protein sequence ID" value="MBD2800332.1"/>
    <property type="molecule type" value="Genomic_DNA"/>
</dbReference>
<evidence type="ECO:0000256" key="1">
    <source>
        <dbReference type="SAM" id="SignalP"/>
    </source>
</evidence>
<feature type="chain" id="PRO_5043666209" evidence="1">
    <location>
        <begin position="22"/>
        <end position="163"/>
    </location>
</feature>
<gene>
    <name evidence="2" type="ORF">ID854_07650</name>
</gene>
<dbReference type="RefSeq" id="WP_323868748.1">
    <property type="nucleotide sequence ID" value="NZ_JACXBF010000170.1"/>
</dbReference>
<feature type="signal peptide" evidence="1">
    <location>
        <begin position="1"/>
        <end position="21"/>
    </location>
</feature>
<dbReference type="AlphaFoldDB" id="A0AAW3YQL5"/>
<keyword evidence="1" id="KW-0732">Signal</keyword>
<protein>
    <submittedName>
        <fullName evidence="2">Uncharacterized protein</fullName>
    </submittedName>
</protein>
<reference evidence="2" key="2">
    <citation type="journal article" date="2024" name="Toxins">
        <title>Genome Sequence Analysis of Native Xenorhabdus Strains Isolated from Entomopathogenic Nematodes in Argentina.</title>
        <authorList>
            <person name="Palma L."/>
            <person name="Frizzo L."/>
            <person name="Kaiser S."/>
            <person name="Berry C."/>
            <person name="Caballero P."/>
            <person name="Bode H.B."/>
            <person name="Del Valle E.E."/>
        </authorList>
    </citation>
    <scope>NUCLEOTIDE SEQUENCE</scope>
    <source>
        <strain evidence="2">M</strain>
    </source>
</reference>
<sequence length="163" mass="18097">MLKNAMLLGCALFAVSLPAIAAEGKKPAKEPKIEFRPLNQEEVSTVKAWVSRSLKDSDSAKFILRDRVVSVNGEPEYIYCGLVNAKNSYGGYSGWVIFQSFIVKNKYERLIASTNIGQLPDMGAFGQIGKGQAQEKILFDMCVEKGYFNGDYINADLIDKKEQ</sequence>
<name>A0AAW3YQL5_9GAMM</name>
<dbReference type="Proteomes" id="UP001193920">
    <property type="component" value="Unassembled WGS sequence"/>
</dbReference>
<proteinExistence type="predicted"/>